<evidence type="ECO:0000256" key="1">
    <source>
        <dbReference type="ARBA" id="ARBA00022475"/>
    </source>
</evidence>
<dbReference type="PROSITE" id="PS50893">
    <property type="entry name" value="ABC_TRANSPORTER_2"/>
    <property type="match status" value="1"/>
</dbReference>
<dbReference type="InterPro" id="IPR003439">
    <property type="entry name" value="ABC_transporter-like_ATP-bd"/>
</dbReference>
<dbReference type="PANTHER" id="PTHR43158:SF2">
    <property type="entry name" value="SKFA PEPTIDE EXPORT ATP-BINDING PROTEIN SKFE"/>
    <property type="match status" value="1"/>
</dbReference>
<evidence type="ECO:0000256" key="2">
    <source>
        <dbReference type="ARBA" id="ARBA00022741"/>
    </source>
</evidence>
<proteinExistence type="predicted"/>
<dbReference type="PROSITE" id="PS00211">
    <property type="entry name" value="ABC_TRANSPORTER_1"/>
    <property type="match status" value="1"/>
</dbReference>
<dbReference type="InterPro" id="IPR017871">
    <property type="entry name" value="ABC_transporter-like_CS"/>
</dbReference>
<keyword evidence="6" id="KW-1185">Reference proteome</keyword>
<dbReference type="Proteomes" id="UP000509597">
    <property type="component" value="Chromosome"/>
</dbReference>
<dbReference type="Gene3D" id="3.40.50.300">
    <property type="entry name" value="P-loop containing nucleotide triphosphate hydrolases"/>
    <property type="match status" value="1"/>
</dbReference>
<organism evidence="5 6">
    <name type="scientific">Chitinibacter bivalviorum</name>
    <dbReference type="NCBI Taxonomy" id="2739434"/>
    <lineage>
        <taxon>Bacteria</taxon>
        <taxon>Pseudomonadati</taxon>
        <taxon>Pseudomonadota</taxon>
        <taxon>Betaproteobacteria</taxon>
        <taxon>Neisseriales</taxon>
        <taxon>Chitinibacteraceae</taxon>
        <taxon>Chitinibacter</taxon>
    </lineage>
</organism>
<dbReference type="RefSeq" id="WP_179355051.1">
    <property type="nucleotide sequence ID" value="NZ_CP058627.1"/>
</dbReference>
<protein>
    <submittedName>
        <fullName evidence="5">ABC transporter ATP-binding protein</fullName>
    </submittedName>
</protein>
<keyword evidence="1" id="KW-1003">Cell membrane</keyword>
<dbReference type="KEGG" id="chiz:HQ393_09910"/>
<dbReference type="Pfam" id="PF00005">
    <property type="entry name" value="ABC_tran"/>
    <property type="match status" value="1"/>
</dbReference>
<dbReference type="AlphaFoldDB" id="A0A7H9BJV5"/>
<dbReference type="InterPro" id="IPR003593">
    <property type="entry name" value="AAA+_ATPase"/>
</dbReference>
<reference evidence="5 6" key="1">
    <citation type="submission" date="2020-07" db="EMBL/GenBank/DDBJ databases">
        <title>Complete genome sequence of Chitinibacter sp. 2T18.</title>
        <authorList>
            <person name="Bae J.-W."/>
            <person name="Choi J.-W."/>
        </authorList>
    </citation>
    <scope>NUCLEOTIDE SEQUENCE [LARGE SCALE GENOMIC DNA]</scope>
    <source>
        <strain evidence="5 6">2T18</strain>
    </source>
</reference>
<gene>
    <name evidence="5" type="ORF">HQ393_09910</name>
</gene>
<dbReference type="CDD" id="cd03230">
    <property type="entry name" value="ABC_DR_subfamily_A"/>
    <property type="match status" value="1"/>
</dbReference>
<sequence length="291" mass="31808">MTDAILFARDIALGAVHCAGQTLQIAPGQVVGLVGKNGAGKTTLLDGLFGYTLLNAGQSQVFGHDPTALPKEICSQIGFVAQQDELMPWLTGEEMLNAAALFQARWNDELVNRLVMKWGLPLGQKISSMSVGERQKLALVAAMAHEPQLLVMDEPAASLDPLSRRALISELIDIVADGKRSVLLSSHIFSDIERVASHLWLLEQGRFSYQGELDQLKESVVRVHFITPLLVSGDLPQTTQAVIRTEMFATSETWVINGWNEAMAIECAAAIRSPYQVEALSLEDIFVELSR</sequence>
<dbReference type="SMART" id="SM00382">
    <property type="entry name" value="AAA"/>
    <property type="match status" value="1"/>
</dbReference>
<accession>A0A7H9BJV5</accession>
<evidence type="ECO:0000256" key="3">
    <source>
        <dbReference type="ARBA" id="ARBA00022840"/>
    </source>
</evidence>
<name>A0A7H9BJV5_9NEIS</name>
<dbReference type="EMBL" id="CP058627">
    <property type="protein sequence ID" value="QLG88538.1"/>
    <property type="molecule type" value="Genomic_DNA"/>
</dbReference>
<dbReference type="GO" id="GO:0016887">
    <property type="term" value="F:ATP hydrolysis activity"/>
    <property type="evidence" value="ECO:0007669"/>
    <property type="project" value="InterPro"/>
</dbReference>
<keyword evidence="1" id="KW-0472">Membrane</keyword>
<evidence type="ECO:0000259" key="4">
    <source>
        <dbReference type="PROSITE" id="PS50893"/>
    </source>
</evidence>
<evidence type="ECO:0000313" key="5">
    <source>
        <dbReference type="EMBL" id="QLG88538.1"/>
    </source>
</evidence>
<dbReference type="GO" id="GO:0005524">
    <property type="term" value="F:ATP binding"/>
    <property type="evidence" value="ECO:0007669"/>
    <property type="project" value="UniProtKB-KW"/>
</dbReference>
<dbReference type="PANTHER" id="PTHR43158">
    <property type="entry name" value="SKFA PEPTIDE EXPORT ATP-BINDING PROTEIN SKFE"/>
    <property type="match status" value="1"/>
</dbReference>
<dbReference type="SUPFAM" id="SSF52540">
    <property type="entry name" value="P-loop containing nucleoside triphosphate hydrolases"/>
    <property type="match status" value="1"/>
</dbReference>
<keyword evidence="3 5" id="KW-0067">ATP-binding</keyword>
<feature type="domain" description="ABC transporter" evidence="4">
    <location>
        <begin position="1"/>
        <end position="229"/>
    </location>
</feature>
<evidence type="ECO:0000313" key="6">
    <source>
        <dbReference type="Proteomes" id="UP000509597"/>
    </source>
</evidence>
<keyword evidence="2" id="KW-0547">Nucleotide-binding</keyword>
<dbReference type="InterPro" id="IPR027417">
    <property type="entry name" value="P-loop_NTPase"/>
</dbReference>